<gene>
    <name evidence="5" type="ORF">ACFQKB_22705</name>
</gene>
<evidence type="ECO:0000313" key="5">
    <source>
        <dbReference type="EMBL" id="MFC6882584.1"/>
    </source>
</evidence>
<keyword evidence="1" id="KW-0813">Transport</keyword>
<protein>
    <submittedName>
        <fullName evidence="5">ABC transporter ATP-binding protein</fullName>
    </submittedName>
</protein>
<dbReference type="Pfam" id="PF08402">
    <property type="entry name" value="TOBE_2"/>
    <property type="match status" value="1"/>
</dbReference>
<comment type="caution">
    <text evidence="5">The sequence shown here is derived from an EMBL/GenBank/DDBJ whole genome shotgun (WGS) entry which is preliminary data.</text>
</comment>
<dbReference type="InterPro" id="IPR003439">
    <property type="entry name" value="ABC_transporter-like_ATP-bd"/>
</dbReference>
<proteinExistence type="predicted"/>
<feature type="domain" description="ABC transporter" evidence="4">
    <location>
        <begin position="7"/>
        <end position="243"/>
    </location>
</feature>
<dbReference type="SMART" id="SM00382">
    <property type="entry name" value="AAA"/>
    <property type="match status" value="1"/>
</dbReference>
<dbReference type="PROSITE" id="PS50893">
    <property type="entry name" value="ABC_TRANSPORTER_2"/>
    <property type="match status" value="1"/>
</dbReference>
<dbReference type="Pfam" id="PF00005">
    <property type="entry name" value="ABC_tran"/>
    <property type="match status" value="1"/>
</dbReference>
<evidence type="ECO:0000259" key="4">
    <source>
        <dbReference type="PROSITE" id="PS50893"/>
    </source>
</evidence>
<dbReference type="EMBL" id="JBHSXS010000014">
    <property type="protein sequence ID" value="MFC6882584.1"/>
    <property type="molecule type" value="Genomic_DNA"/>
</dbReference>
<dbReference type="SUPFAM" id="SSF52540">
    <property type="entry name" value="P-loop containing nucleoside triphosphate hydrolases"/>
    <property type="match status" value="1"/>
</dbReference>
<dbReference type="InterPro" id="IPR003593">
    <property type="entry name" value="AAA+_ATPase"/>
</dbReference>
<dbReference type="RefSeq" id="WP_309239780.1">
    <property type="nucleotide sequence ID" value="NZ_JBHSXS010000014.1"/>
</dbReference>
<keyword evidence="3 5" id="KW-0067">ATP-binding</keyword>
<dbReference type="InterPro" id="IPR013611">
    <property type="entry name" value="Transp-assoc_OB_typ2"/>
</dbReference>
<keyword evidence="2" id="KW-0547">Nucleotide-binding</keyword>
<reference evidence="6" key="1">
    <citation type="journal article" date="2019" name="Int. J. Syst. Evol. Microbiol.">
        <title>The Global Catalogue of Microorganisms (GCM) 10K type strain sequencing project: providing services to taxonomists for standard genome sequencing and annotation.</title>
        <authorList>
            <consortium name="The Broad Institute Genomics Platform"/>
            <consortium name="The Broad Institute Genome Sequencing Center for Infectious Disease"/>
            <person name="Wu L."/>
            <person name="Ma J."/>
        </authorList>
    </citation>
    <scope>NUCLEOTIDE SEQUENCE [LARGE SCALE GENOMIC DNA]</scope>
    <source>
        <strain evidence="6">JCM 3369</strain>
    </source>
</reference>
<dbReference type="InterPro" id="IPR017871">
    <property type="entry name" value="ABC_transporter-like_CS"/>
</dbReference>
<evidence type="ECO:0000256" key="1">
    <source>
        <dbReference type="ARBA" id="ARBA00022448"/>
    </source>
</evidence>
<keyword evidence="6" id="KW-1185">Reference proteome</keyword>
<accession>A0ABW2CLW0</accession>
<dbReference type="GO" id="GO:0005524">
    <property type="term" value="F:ATP binding"/>
    <property type="evidence" value="ECO:0007669"/>
    <property type="project" value="UniProtKB-KW"/>
</dbReference>
<dbReference type="Gene3D" id="2.40.50.100">
    <property type="match status" value="1"/>
</dbReference>
<dbReference type="PANTHER" id="PTHR42781">
    <property type="entry name" value="SPERMIDINE/PUTRESCINE IMPORT ATP-BINDING PROTEIN POTA"/>
    <property type="match status" value="1"/>
</dbReference>
<dbReference type="Proteomes" id="UP001596380">
    <property type="component" value="Unassembled WGS sequence"/>
</dbReference>
<dbReference type="SUPFAM" id="SSF50331">
    <property type="entry name" value="MOP-like"/>
    <property type="match status" value="1"/>
</dbReference>
<sequence>MSSVAQVEIKGLTKTFGDVTVVSGLDLTVEDGEFLTLLGPSGCGKTTTLRCLAGLEDPTSGEISIGGEVVAAPARGVLVPPEKRRTGMVFQSYALWPHMTVRDNVGYPVKLQKLPKAELVSRVQELLDAVGLGDKGDRLATELSGGQQQRVALARAMAGRPRLLLYDEPLSNLDAKLRAVMRTEIRNLHREIGTTSVYVTHDQEEAMVLSDRIIVMDEGRVQQCGTPREVYSRPRNRFVADFVGFENIVSGTVTDRSPDLVAVTPDGGGPAIWAEGTAALGTALSVAFRSSHVRIGGDAASANAFTGRVTESVYLGSRTDLALDIGGLRLSGYVDDADQIRMGAPAPSPGTETTITIPPACVVTLDTEAAAPAAVEAAA</sequence>
<evidence type="ECO:0000256" key="3">
    <source>
        <dbReference type="ARBA" id="ARBA00022840"/>
    </source>
</evidence>
<dbReference type="PROSITE" id="PS00211">
    <property type="entry name" value="ABC_TRANSPORTER_1"/>
    <property type="match status" value="1"/>
</dbReference>
<dbReference type="InterPro" id="IPR027417">
    <property type="entry name" value="P-loop_NTPase"/>
</dbReference>
<dbReference type="InterPro" id="IPR008995">
    <property type="entry name" value="Mo/tungstate-bd_C_term_dom"/>
</dbReference>
<evidence type="ECO:0000256" key="2">
    <source>
        <dbReference type="ARBA" id="ARBA00022741"/>
    </source>
</evidence>
<organism evidence="5 6">
    <name type="scientific">Actinomadura yumaensis</name>
    <dbReference type="NCBI Taxonomy" id="111807"/>
    <lineage>
        <taxon>Bacteria</taxon>
        <taxon>Bacillati</taxon>
        <taxon>Actinomycetota</taxon>
        <taxon>Actinomycetes</taxon>
        <taxon>Streptosporangiales</taxon>
        <taxon>Thermomonosporaceae</taxon>
        <taxon>Actinomadura</taxon>
    </lineage>
</organism>
<name>A0ABW2CLW0_9ACTN</name>
<dbReference type="Gene3D" id="3.40.50.300">
    <property type="entry name" value="P-loop containing nucleotide triphosphate hydrolases"/>
    <property type="match status" value="1"/>
</dbReference>
<dbReference type="InterPro" id="IPR050093">
    <property type="entry name" value="ABC_SmlMolc_Importer"/>
</dbReference>
<dbReference type="PANTHER" id="PTHR42781:SF4">
    <property type="entry name" value="SPERMIDINE_PUTRESCINE IMPORT ATP-BINDING PROTEIN POTA"/>
    <property type="match status" value="1"/>
</dbReference>
<evidence type="ECO:0000313" key="6">
    <source>
        <dbReference type="Proteomes" id="UP001596380"/>
    </source>
</evidence>